<evidence type="ECO:0000313" key="2">
    <source>
        <dbReference type="Proteomes" id="UP000646426"/>
    </source>
</evidence>
<accession>A0A918SRM9</accession>
<organism evidence="1 2">
    <name type="scientific">Cognatilysobacter bugurensis</name>
    <dbReference type="NCBI Taxonomy" id="543356"/>
    <lineage>
        <taxon>Bacteria</taxon>
        <taxon>Pseudomonadati</taxon>
        <taxon>Pseudomonadota</taxon>
        <taxon>Gammaproteobacteria</taxon>
        <taxon>Lysobacterales</taxon>
        <taxon>Lysobacteraceae</taxon>
        <taxon>Cognatilysobacter</taxon>
    </lineage>
</organism>
<name>A0A918SRM9_9GAMM</name>
<protein>
    <recommendedName>
        <fullName evidence="3">DUF2384 domain-containing protein</fullName>
    </recommendedName>
</protein>
<evidence type="ECO:0000313" key="1">
    <source>
        <dbReference type="EMBL" id="GHA68466.1"/>
    </source>
</evidence>
<keyword evidence="2" id="KW-1185">Reference proteome</keyword>
<proteinExistence type="predicted"/>
<sequence>MDCNQHRGTAMLDHEHIQGWVSGLYPVLAPNPVKETLYERMGRVLGLEFVDETDLAFLVQVGVPAAAYRRAVDEIRIPAGHVLSAARARLLIGAGMRLDSDDSDRLLRIVRLYAQACLMLGDDATAMTWLRTPVRWRAGVVRLCPLELSLRDSGARLAEQLLQRLVHGVH</sequence>
<dbReference type="EMBL" id="BMYD01000001">
    <property type="protein sequence ID" value="GHA68466.1"/>
    <property type="molecule type" value="Genomic_DNA"/>
</dbReference>
<comment type="caution">
    <text evidence="1">The sequence shown here is derived from an EMBL/GenBank/DDBJ whole genome shotgun (WGS) entry which is preliminary data.</text>
</comment>
<dbReference type="Proteomes" id="UP000646426">
    <property type="component" value="Unassembled WGS sequence"/>
</dbReference>
<reference evidence="1" key="2">
    <citation type="submission" date="2020-09" db="EMBL/GenBank/DDBJ databases">
        <authorList>
            <person name="Sun Q."/>
            <person name="Kim S."/>
        </authorList>
    </citation>
    <scope>NUCLEOTIDE SEQUENCE</scope>
    <source>
        <strain evidence="1">KCTC 23077</strain>
    </source>
</reference>
<dbReference type="AlphaFoldDB" id="A0A918SRM9"/>
<evidence type="ECO:0008006" key="3">
    <source>
        <dbReference type="Google" id="ProtNLM"/>
    </source>
</evidence>
<gene>
    <name evidence="1" type="ORF">GCM10007067_00380</name>
</gene>
<reference evidence="1" key="1">
    <citation type="journal article" date="2014" name="Int. J. Syst. Evol. Microbiol.">
        <title>Complete genome sequence of Corynebacterium casei LMG S-19264T (=DSM 44701T), isolated from a smear-ripened cheese.</title>
        <authorList>
            <consortium name="US DOE Joint Genome Institute (JGI-PGF)"/>
            <person name="Walter F."/>
            <person name="Albersmeier A."/>
            <person name="Kalinowski J."/>
            <person name="Ruckert C."/>
        </authorList>
    </citation>
    <scope>NUCLEOTIDE SEQUENCE</scope>
    <source>
        <strain evidence="1">KCTC 23077</strain>
    </source>
</reference>